<feature type="binding site" evidence="2">
    <location>
        <position position="37"/>
    </location>
    <ligand>
        <name>substrate</name>
    </ligand>
</feature>
<comment type="subunit">
    <text evidence="2">Homodimer.</text>
</comment>
<name>C7H787_FAED2</name>
<dbReference type="HAMAP" id="MF_01139">
    <property type="entry name" value="ISPT"/>
    <property type="match status" value="1"/>
</dbReference>
<dbReference type="InterPro" id="IPR036424">
    <property type="entry name" value="UPP_synth-like_sf"/>
</dbReference>
<evidence type="ECO:0000256" key="2">
    <source>
        <dbReference type="HAMAP-Rule" id="MF_01139"/>
    </source>
</evidence>
<dbReference type="InterPro" id="IPR001441">
    <property type="entry name" value="UPP_synth-like"/>
</dbReference>
<evidence type="ECO:0000313" key="4">
    <source>
        <dbReference type="Proteomes" id="UP000004619"/>
    </source>
</evidence>
<dbReference type="GO" id="GO:0016094">
    <property type="term" value="P:polyprenol biosynthetic process"/>
    <property type="evidence" value="ECO:0007669"/>
    <property type="project" value="TreeGrafter"/>
</dbReference>
<feature type="binding site" evidence="2">
    <location>
        <begin position="21"/>
        <end position="24"/>
    </location>
    <ligand>
        <name>substrate</name>
    </ligand>
</feature>
<comment type="caution">
    <text evidence="3">The sequence shown here is derived from an EMBL/GenBank/DDBJ whole genome shotgun (WGS) entry which is preliminary data.</text>
</comment>
<dbReference type="PANTHER" id="PTHR10291">
    <property type="entry name" value="DEHYDRODOLICHYL DIPHOSPHATE SYNTHASE FAMILY MEMBER"/>
    <property type="match status" value="1"/>
</dbReference>
<feature type="binding site" evidence="2">
    <location>
        <position position="69"/>
    </location>
    <ligand>
        <name>substrate</name>
    </ligand>
</feature>
<dbReference type="Pfam" id="PF01255">
    <property type="entry name" value="Prenyltransf"/>
    <property type="match status" value="1"/>
</dbReference>
<dbReference type="CDD" id="cd00475">
    <property type="entry name" value="Cis_IPPS"/>
    <property type="match status" value="1"/>
</dbReference>
<accession>C7H787</accession>
<feature type="binding site" evidence="2">
    <location>
        <position position="187"/>
    </location>
    <ligand>
        <name>substrate</name>
    </ligand>
</feature>
<dbReference type="InterPro" id="IPR018520">
    <property type="entry name" value="UPP_synth-like_CS"/>
</dbReference>
<keyword evidence="2" id="KW-0479">Metal-binding</keyword>
<feature type="binding site" evidence="2">
    <location>
        <position position="206"/>
    </location>
    <ligand>
        <name>Mg(2+)</name>
        <dbReference type="ChEBI" id="CHEBI:18420"/>
    </ligand>
</feature>
<dbReference type="FunFam" id="3.40.1180.10:FF:000001">
    <property type="entry name" value="(2E,6E)-farnesyl-diphosphate-specific ditrans,polycis-undecaprenyl-diphosphate synthase"/>
    <property type="match status" value="1"/>
</dbReference>
<keyword evidence="2" id="KW-0460">Magnesium</keyword>
<comment type="function">
    <text evidence="2">Catalyzes the condensation of isopentenyl diphosphate (IPP) with allylic pyrophosphates generating different type of terpenoids.</text>
</comment>
<protein>
    <recommendedName>
        <fullName evidence="2">Isoprenyl transferase</fullName>
        <ecNumber evidence="2">2.5.1.-</ecNumber>
    </recommendedName>
</protein>
<gene>
    <name evidence="3" type="primary">uppS</name>
    <name evidence="3" type="ORF">FAEPRAA2165_02170</name>
</gene>
<feature type="binding site" evidence="2">
    <location>
        <position position="25"/>
    </location>
    <ligand>
        <name>substrate</name>
    </ligand>
</feature>
<dbReference type="EMBL" id="ACOP02000055">
    <property type="protein sequence ID" value="EEU96257.1"/>
    <property type="molecule type" value="Genomic_DNA"/>
</dbReference>
<dbReference type="Gene3D" id="3.40.1180.10">
    <property type="entry name" value="Decaprenyl diphosphate synthase-like"/>
    <property type="match status" value="1"/>
</dbReference>
<feature type="active site" description="Proton acceptor" evidence="2">
    <location>
        <position position="68"/>
    </location>
</feature>
<dbReference type="AlphaFoldDB" id="C7H787"/>
<dbReference type="PANTHER" id="PTHR10291:SF0">
    <property type="entry name" value="DEHYDRODOLICHYL DIPHOSPHATE SYNTHASE 2"/>
    <property type="match status" value="1"/>
</dbReference>
<feature type="binding site" evidence="2">
    <location>
        <position position="20"/>
    </location>
    <ligand>
        <name>Mg(2+)</name>
        <dbReference type="ChEBI" id="CHEBI:18420"/>
    </ligand>
</feature>
<dbReference type="PROSITE" id="PS01066">
    <property type="entry name" value="UPP_SYNTHASE"/>
    <property type="match status" value="1"/>
</dbReference>
<dbReference type="Proteomes" id="UP000004619">
    <property type="component" value="Unassembled WGS sequence"/>
</dbReference>
<proteinExistence type="inferred from homology"/>
<dbReference type="EC" id="2.5.1.-" evidence="2"/>
<sequence>MIMNHPKEFAEGLSIGIIMDGNGRWAKQRGLPRTAGHKKGAAVFQDIANYCEELGVSSVTFYAFSTENWKRPLEEVSAIMKLFGEYLLKGFNYKDRNIRIKFLGDRAALDAKLQKLMNELEEDSAAKTGMTLNIAVNYGGRPEIVRAARQLAQQVAEGTLKPEDITEEMMSDHMYTAGQKDPDFILRPSGEKRLSNFMLWQAAYAELVEMDVLWPDFTRDDLDAAITEFNKRSRRFGGI</sequence>
<keyword evidence="4" id="KW-1185">Reference proteome</keyword>
<comment type="similarity">
    <text evidence="2">Belongs to the UPP synthase family.</text>
</comment>
<dbReference type="STRING" id="411483.FAEPRAA2165_02170"/>
<feature type="binding site" evidence="2">
    <location>
        <position position="33"/>
    </location>
    <ligand>
        <name>substrate</name>
    </ligand>
</feature>
<dbReference type="PATRIC" id="fig|411483.3.peg.1927"/>
<feature type="binding site" evidence="2">
    <location>
        <begin position="193"/>
        <end position="195"/>
    </location>
    <ligand>
        <name>substrate</name>
    </ligand>
</feature>
<feature type="binding site" evidence="2">
    <location>
        <begin position="65"/>
        <end position="67"/>
    </location>
    <ligand>
        <name>substrate</name>
    </ligand>
</feature>
<reference evidence="3" key="1">
    <citation type="submission" date="2009-08" db="EMBL/GenBank/DDBJ databases">
        <authorList>
            <person name="Weinstock G."/>
            <person name="Sodergren E."/>
            <person name="Clifton S."/>
            <person name="Fulton L."/>
            <person name="Fulton B."/>
            <person name="Courtney L."/>
            <person name="Fronick C."/>
            <person name="Harrison M."/>
            <person name="Strong C."/>
            <person name="Farmer C."/>
            <person name="Delahaunty K."/>
            <person name="Markovic C."/>
            <person name="Hall O."/>
            <person name="Minx P."/>
            <person name="Tomlinson C."/>
            <person name="Mitreva M."/>
            <person name="Nelson J."/>
            <person name="Hou S."/>
            <person name="Wollam A."/>
            <person name="Pepin K.H."/>
            <person name="Johnson M."/>
            <person name="Bhonagiri V."/>
            <person name="Nash W.E."/>
            <person name="Warren W."/>
            <person name="Chinwalla A."/>
            <person name="Mardis E.R."/>
            <person name="Wilson R.K."/>
        </authorList>
    </citation>
    <scope>NUCLEOTIDE SEQUENCE [LARGE SCALE GENOMIC DNA]</scope>
    <source>
        <strain evidence="3">A2-165</strain>
    </source>
</reference>
<dbReference type="GO" id="GO:0045547">
    <property type="term" value="F:ditrans,polycis-polyprenyl diphosphate synthase [(2E,6E)-farnesyl diphosphate specific] activity"/>
    <property type="evidence" value="ECO:0007669"/>
    <property type="project" value="TreeGrafter"/>
</dbReference>
<evidence type="ECO:0000313" key="3">
    <source>
        <dbReference type="EMBL" id="EEU96257.1"/>
    </source>
</evidence>
<evidence type="ECO:0000256" key="1">
    <source>
        <dbReference type="ARBA" id="ARBA00022679"/>
    </source>
</evidence>
<dbReference type="eggNOG" id="COG0020">
    <property type="taxonomic scope" value="Bacteria"/>
</dbReference>
<feature type="binding site" evidence="2">
    <location>
        <position position="71"/>
    </location>
    <ligand>
        <name>substrate</name>
    </ligand>
</feature>
<dbReference type="HOGENOM" id="CLU_038505_1_1_9"/>
<organism evidence="3 4">
    <name type="scientific">Faecalibacterium duncaniae (strain DSM 17677 / JCM 31915 / A2-165)</name>
    <name type="common">Faecalibacterium prausnitzii</name>
    <dbReference type="NCBI Taxonomy" id="411483"/>
    <lineage>
        <taxon>Bacteria</taxon>
        <taxon>Bacillati</taxon>
        <taxon>Bacillota</taxon>
        <taxon>Clostridia</taxon>
        <taxon>Eubacteriales</taxon>
        <taxon>Oscillospiraceae</taxon>
        <taxon>Faecalibacterium</taxon>
    </lineage>
</organism>
<keyword evidence="1 2" id="KW-0808">Transferase</keyword>
<dbReference type="GO" id="GO:0000287">
    <property type="term" value="F:magnesium ion binding"/>
    <property type="evidence" value="ECO:0007669"/>
    <property type="project" value="UniProtKB-UniRule"/>
</dbReference>
<feature type="active site" evidence="2">
    <location>
        <position position="20"/>
    </location>
</feature>
<dbReference type="NCBIfam" id="TIGR00055">
    <property type="entry name" value="uppS"/>
    <property type="match status" value="1"/>
</dbReference>
<comment type="cofactor">
    <cofactor evidence="2">
        <name>Mg(2+)</name>
        <dbReference type="ChEBI" id="CHEBI:18420"/>
    </cofactor>
    <text evidence="2">Binds 2 magnesium ions per subunit.</text>
</comment>
<dbReference type="SUPFAM" id="SSF64005">
    <property type="entry name" value="Undecaprenyl diphosphate synthase"/>
    <property type="match status" value="1"/>
</dbReference>